<proteinExistence type="predicted"/>
<evidence type="ECO:0000259" key="6">
    <source>
        <dbReference type="PROSITE" id="PS51900"/>
    </source>
</evidence>
<dbReference type="PANTHER" id="PTHR30349">
    <property type="entry name" value="PHAGE INTEGRASE-RELATED"/>
    <property type="match status" value="1"/>
</dbReference>
<dbReference type="InterPro" id="IPR002104">
    <property type="entry name" value="Integrase_catalytic"/>
</dbReference>
<evidence type="ECO:0000256" key="4">
    <source>
        <dbReference type="SAM" id="Coils"/>
    </source>
</evidence>
<evidence type="ECO:0000259" key="5">
    <source>
        <dbReference type="PROSITE" id="PS51898"/>
    </source>
</evidence>
<name>L0HH67_METFS</name>
<dbReference type="InterPro" id="IPR010998">
    <property type="entry name" value="Integrase_recombinase_N"/>
</dbReference>
<keyword evidence="1 3" id="KW-0238">DNA-binding</keyword>
<dbReference type="PROSITE" id="PS51900">
    <property type="entry name" value="CB"/>
    <property type="match status" value="1"/>
</dbReference>
<evidence type="ECO:0000313" key="8">
    <source>
        <dbReference type="Proteomes" id="UP000010824"/>
    </source>
</evidence>
<keyword evidence="2" id="KW-0233">DNA recombination</keyword>
<evidence type="ECO:0000256" key="2">
    <source>
        <dbReference type="ARBA" id="ARBA00023172"/>
    </source>
</evidence>
<dbReference type="OrthoDB" id="3343at2157"/>
<evidence type="ECO:0000256" key="1">
    <source>
        <dbReference type="ARBA" id="ARBA00023125"/>
    </source>
</evidence>
<evidence type="ECO:0000256" key="3">
    <source>
        <dbReference type="PROSITE-ProRule" id="PRU01248"/>
    </source>
</evidence>
<dbReference type="GO" id="GO:0003677">
    <property type="term" value="F:DNA binding"/>
    <property type="evidence" value="ECO:0007669"/>
    <property type="project" value="UniProtKB-UniRule"/>
</dbReference>
<dbReference type="PANTHER" id="PTHR30349:SF87">
    <property type="entry name" value="TRANSPOSASE A"/>
    <property type="match status" value="1"/>
</dbReference>
<dbReference type="eggNOG" id="arCOG01242">
    <property type="taxonomic scope" value="Archaea"/>
</dbReference>
<feature type="coiled-coil region" evidence="4">
    <location>
        <begin position="352"/>
        <end position="379"/>
    </location>
</feature>
<dbReference type="EMBL" id="CP003167">
    <property type="protein sequence ID" value="AGB02424.1"/>
    <property type="molecule type" value="Genomic_DNA"/>
</dbReference>
<reference evidence="8" key="1">
    <citation type="submission" date="2011-12" db="EMBL/GenBank/DDBJ databases">
        <title>Complete sequence of Methanoregula formicicum SMSP.</title>
        <authorList>
            <person name="Lucas S."/>
            <person name="Han J."/>
            <person name="Lapidus A."/>
            <person name="Cheng J.-F."/>
            <person name="Goodwin L."/>
            <person name="Pitluck S."/>
            <person name="Peters L."/>
            <person name="Ovchinnikova G."/>
            <person name="Teshima H."/>
            <person name="Detter J.C."/>
            <person name="Han C."/>
            <person name="Tapia R."/>
            <person name="Land M."/>
            <person name="Hauser L."/>
            <person name="Kyrpides N."/>
            <person name="Ivanova N."/>
            <person name="Pagani I."/>
            <person name="Imachi H."/>
            <person name="Tamaki H."/>
            <person name="Sekiguchi Y."/>
            <person name="Kamagata Y."/>
            <person name="Cadillo-Quiroz H."/>
            <person name="Zinder S."/>
            <person name="Liu W.-T."/>
            <person name="Woyke T."/>
        </authorList>
    </citation>
    <scope>NUCLEOTIDE SEQUENCE [LARGE SCALE GENOMIC DNA]</scope>
    <source>
        <strain evidence="8">DSM 22288 / NBRC 105244 / SMSP</strain>
    </source>
</reference>
<dbReference type="SUPFAM" id="SSF56349">
    <property type="entry name" value="DNA breaking-rejoining enzymes"/>
    <property type="match status" value="1"/>
</dbReference>
<dbReference type="GO" id="GO:0006310">
    <property type="term" value="P:DNA recombination"/>
    <property type="evidence" value="ECO:0007669"/>
    <property type="project" value="UniProtKB-KW"/>
</dbReference>
<evidence type="ECO:0000313" key="7">
    <source>
        <dbReference type="EMBL" id="AGB02424.1"/>
    </source>
</evidence>
<dbReference type="Gene3D" id="1.10.443.10">
    <property type="entry name" value="Intergrase catalytic core"/>
    <property type="match status" value="1"/>
</dbReference>
<dbReference type="RefSeq" id="WP_015285387.1">
    <property type="nucleotide sequence ID" value="NC_019943.1"/>
</dbReference>
<keyword evidence="4" id="KW-0175">Coiled coil</keyword>
<gene>
    <name evidence="7" type="ordered locus">Metfor_1385</name>
</gene>
<organism evidence="7 8">
    <name type="scientific">Methanoregula formicica (strain DSM 22288 / NBRC 105244 / SMSP)</name>
    <dbReference type="NCBI Taxonomy" id="593750"/>
    <lineage>
        <taxon>Archaea</taxon>
        <taxon>Methanobacteriati</taxon>
        <taxon>Methanobacteriota</taxon>
        <taxon>Stenosarchaea group</taxon>
        <taxon>Methanomicrobia</taxon>
        <taxon>Methanomicrobiales</taxon>
        <taxon>Methanoregulaceae</taxon>
        <taxon>Methanoregula</taxon>
    </lineage>
</organism>
<dbReference type="InParanoid" id="L0HH67"/>
<dbReference type="GeneID" id="14307774"/>
<keyword evidence="8" id="KW-1185">Reference proteome</keyword>
<dbReference type="Proteomes" id="UP000010824">
    <property type="component" value="Chromosome"/>
</dbReference>
<reference evidence="7 8" key="2">
    <citation type="journal article" date="2014" name="Genome Announc.">
        <title>Complete Genome Sequence of Methanoregula formicica SMSPT, a Mesophilic Hydrogenotrophic Methanogen Isolated from a Methanogenic Upflow Anaerobic Sludge Blanket Reactor.</title>
        <authorList>
            <person name="Yamamoto K."/>
            <person name="Tamaki H."/>
            <person name="Cadillo-Quiroz H."/>
            <person name="Imachi H."/>
            <person name="Kyrpides N."/>
            <person name="Woyke T."/>
            <person name="Goodwin L."/>
            <person name="Zinder S.H."/>
            <person name="Kamagata Y."/>
            <person name="Liu W.T."/>
        </authorList>
    </citation>
    <scope>NUCLEOTIDE SEQUENCE [LARGE SCALE GENOMIC DNA]</scope>
    <source>
        <strain evidence="8">DSM 22288 / NBRC 105244 / SMSP</strain>
    </source>
</reference>
<dbReference type="AlphaFoldDB" id="L0HH67"/>
<feature type="domain" description="Core-binding (CB)" evidence="6">
    <location>
        <begin position="12"/>
        <end position="93"/>
    </location>
</feature>
<dbReference type="InterPro" id="IPR013762">
    <property type="entry name" value="Integrase-like_cat_sf"/>
</dbReference>
<dbReference type="Gene3D" id="1.10.150.130">
    <property type="match status" value="1"/>
</dbReference>
<dbReference type="InterPro" id="IPR011010">
    <property type="entry name" value="DNA_brk_join_enz"/>
</dbReference>
<feature type="domain" description="Tyr recombinase" evidence="5">
    <location>
        <begin position="111"/>
        <end position="292"/>
    </location>
</feature>
<dbReference type="KEGG" id="mfo:Metfor_1385"/>
<dbReference type="InterPro" id="IPR050090">
    <property type="entry name" value="Tyrosine_recombinase_XerCD"/>
</dbReference>
<protein>
    <submittedName>
        <fullName evidence="7">Site-specific recombinase XerC</fullName>
    </submittedName>
</protein>
<dbReference type="Pfam" id="PF00589">
    <property type="entry name" value="Phage_integrase"/>
    <property type="match status" value="1"/>
</dbReference>
<dbReference type="GO" id="GO:0015074">
    <property type="term" value="P:DNA integration"/>
    <property type="evidence" value="ECO:0007669"/>
    <property type="project" value="InterPro"/>
</dbReference>
<accession>L0HH67</accession>
<dbReference type="HOGENOM" id="CLU_027562_2_2_2"/>
<sequence length="381" mass="43612">MDLLGKYKKLDYINQKYFSEYLRHMQLRNIQQTTITTKLWKVYGFLLWFDMKDAKTASTEDLENFYLHRKQTKSAATAYGDIQELSVFYHWLVPDREIITFKPQRPKNDIRPEKVLASDNVRSLLETCENQRDRALVAVVWDSAARISEVLSCNVGHVTFDQYGAVISVNGKTGRRNIRLVSAVPDLQAWCNIHPMRNDPDAPLFVTSRRRGSTTPTRLTPRRVQNLFARLGDLSGCPKNTNPHAFRHGRLTSRGRQLTEAELRQYAGWSSKSAMAAVYVHLSSRDIDNKILQVEGKLNDEEPALDPMAPIICPRCKTSNPSDSRFCKICSMTLTDQVAQELAEAQRQAEALPEYQTEMQRIQTEMAQLRAEMAVIKKEGL</sequence>
<dbReference type="InterPro" id="IPR044068">
    <property type="entry name" value="CB"/>
</dbReference>
<dbReference type="PROSITE" id="PS51898">
    <property type="entry name" value="TYR_RECOMBINASE"/>
    <property type="match status" value="1"/>
</dbReference>